<dbReference type="PANTHER" id="PTHR46060:SF2">
    <property type="entry name" value="HISTONE-LYSINE N-METHYLTRANSFERASE SETMAR"/>
    <property type="match status" value="1"/>
</dbReference>
<dbReference type="InterPro" id="IPR036388">
    <property type="entry name" value="WH-like_DNA-bd_sf"/>
</dbReference>
<dbReference type="Proteomes" id="UP000887159">
    <property type="component" value="Unassembled WGS sequence"/>
</dbReference>
<dbReference type="InterPro" id="IPR049012">
    <property type="entry name" value="Mutator_transp_dom"/>
</dbReference>
<comment type="caution">
    <text evidence="2">The sequence shown here is derived from an EMBL/GenBank/DDBJ whole genome shotgun (WGS) entry which is preliminary data.</text>
</comment>
<dbReference type="GO" id="GO:0000014">
    <property type="term" value="F:single-stranded DNA endodeoxyribonuclease activity"/>
    <property type="evidence" value="ECO:0007669"/>
    <property type="project" value="TreeGrafter"/>
</dbReference>
<dbReference type="GO" id="GO:0044547">
    <property type="term" value="F:DNA topoisomerase binding"/>
    <property type="evidence" value="ECO:0007669"/>
    <property type="project" value="TreeGrafter"/>
</dbReference>
<dbReference type="EMBL" id="BMAU01021061">
    <property type="protein sequence ID" value="GFX88756.1"/>
    <property type="molecule type" value="Genomic_DNA"/>
</dbReference>
<dbReference type="GO" id="GO:0031297">
    <property type="term" value="P:replication fork processing"/>
    <property type="evidence" value="ECO:0007669"/>
    <property type="project" value="TreeGrafter"/>
</dbReference>
<sequence>MVTSKKNSTSAVPECTASCSKLGKESFSTAEEMPGPVFGNRIVDLELIVEAFAQLCCPKCFAEKVELFEDSRYGLCSHFTLKWAFKLCSTLNWPRLTKAAYKNQEAKLLKVVQEVAEESMIKAATEIVEKQQNLSSDRVKCGILVDGTWQRRSYTSMNGCVAAISVDTGKVLDIEVRSSYCPTYIVNVRTCQILFSKFRSKELSLQESDRSRRPFKIDNDVLRFTLENNPHLTSQQTAEELGIHHTTVGDHIKSLGFVLQRSVWVPRELTEHNLSDRVRMCSSHLIRHNMEPFFDKLITGDEKWILYENIKRKKCYCKPGTSSATVPKPSIHQQKILLCLL</sequence>
<organism evidence="2 3">
    <name type="scientific">Trichonephila clavipes</name>
    <name type="common">Golden silk orbweaver</name>
    <name type="synonym">Nephila clavipes</name>
    <dbReference type="NCBI Taxonomy" id="2585209"/>
    <lineage>
        <taxon>Eukaryota</taxon>
        <taxon>Metazoa</taxon>
        <taxon>Ecdysozoa</taxon>
        <taxon>Arthropoda</taxon>
        <taxon>Chelicerata</taxon>
        <taxon>Arachnida</taxon>
        <taxon>Araneae</taxon>
        <taxon>Araneomorphae</taxon>
        <taxon>Entelegynae</taxon>
        <taxon>Araneoidea</taxon>
        <taxon>Nephilidae</taxon>
        <taxon>Trichonephila</taxon>
    </lineage>
</organism>
<dbReference type="InterPro" id="IPR036397">
    <property type="entry name" value="RNaseH_sf"/>
</dbReference>
<dbReference type="Gene3D" id="1.10.10.10">
    <property type="entry name" value="Winged helix-like DNA-binding domain superfamily/Winged helix DNA-binding domain"/>
    <property type="match status" value="1"/>
</dbReference>
<proteinExistence type="predicted"/>
<dbReference type="GO" id="GO:0035861">
    <property type="term" value="C:site of double-strand break"/>
    <property type="evidence" value="ECO:0007669"/>
    <property type="project" value="TreeGrafter"/>
</dbReference>
<reference evidence="2" key="1">
    <citation type="submission" date="2020-08" db="EMBL/GenBank/DDBJ databases">
        <title>Multicomponent nature underlies the extraordinary mechanical properties of spider dragline silk.</title>
        <authorList>
            <person name="Kono N."/>
            <person name="Nakamura H."/>
            <person name="Mori M."/>
            <person name="Yoshida Y."/>
            <person name="Ohtoshi R."/>
            <person name="Malay A.D."/>
            <person name="Moran D.A.P."/>
            <person name="Tomita M."/>
            <person name="Numata K."/>
            <person name="Arakawa K."/>
        </authorList>
    </citation>
    <scope>NUCLEOTIDE SEQUENCE</scope>
</reference>
<dbReference type="GO" id="GO:0042800">
    <property type="term" value="F:histone H3K4 methyltransferase activity"/>
    <property type="evidence" value="ECO:0007669"/>
    <property type="project" value="TreeGrafter"/>
</dbReference>
<accession>A0A8X6UQQ8</accession>
<dbReference type="GO" id="GO:0005634">
    <property type="term" value="C:nucleus"/>
    <property type="evidence" value="ECO:0007669"/>
    <property type="project" value="TreeGrafter"/>
</dbReference>
<dbReference type="Pfam" id="PF20700">
    <property type="entry name" value="Mutator"/>
    <property type="match status" value="1"/>
</dbReference>
<feature type="domain" description="Mutator-like transposase" evidence="1">
    <location>
        <begin position="86"/>
        <end position="182"/>
    </location>
</feature>
<dbReference type="GO" id="GO:0000793">
    <property type="term" value="C:condensed chromosome"/>
    <property type="evidence" value="ECO:0007669"/>
    <property type="project" value="TreeGrafter"/>
</dbReference>
<evidence type="ECO:0000313" key="2">
    <source>
        <dbReference type="EMBL" id="GFX88756.1"/>
    </source>
</evidence>
<evidence type="ECO:0000259" key="1">
    <source>
        <dbReference type="Pfam" id="PF20700"/>
    </source>
</evidence>
<protein>
    <submittedName>
        <fullName evidence="2">Histone-lysine N-methyltransferase SETMAR</fullName>
    </submittedName>
</protein>
<name>A0A8X6UQQ8_TRICX</name>
<keyword evidence="3" id="KW-1185">Reference proteome</keyword>
<gene>
    <name evidence="2" type="primary">SETMAR</name>
    <name evidence="2" type="ORF">TNCV_1558011</name>
</gene>
<evidence type="ECO:0000313" key="3">
    <source>
        <dbReference type="Proteomes" id="UP000887159"/>
    </source>
</evidence>
<dbReference type="InterPro" id="IPR052709">
    <property type="entry name" value="Transposase-MT_Hybrid"/>
</dbReference>
<dbReference type="GO" id="GO:0046975">
    <property type="term" value="F:histone H3K36 methyltransferase activity"/>
    <property type="evidence" value="ECO:0007669"/>
    <property type="project" value="TreeGrafter"/>
</dbReference>
<dbReference type="GO" id="GO:0044774">
    <property type="term" value="P:mitotic DNA integrity checkpoint signaling"/>
    <property type="evidence" value="ECO:0007669"/>
    <property type="project" value="TreeGrafter"/>
</dbReference>
<dbReference type="GO" id="GO:0003690">
    <property type="term" value="F:double-stranded DNA binding"/>
    <property type="evidence" value="ECO:0007669"/>
    <property type="project" value="TreeGrafter"/>
</dbReference>
<dbReference type="Gene3D" id="3.30.420.10">
    <property type="entry name" value="Ribonuclease H-like superfamily/Ribonuclease H"/>
    <property type="match status" value="1"/>
</dbReference>
<dbReference type="GO" id="GO:0003697">
    <property type="term" value="F:single-stranded DNA binding"/>
    <property type="evidence" value="ECO:0007669"/>
    <property type="project" value="TreeGrafter"/>
</dbReference>
<dbReference type="GO" id="GO:0015074">
    <property type="term" value="P:DNA integration"/>
    <property type="evidence" value="ECO:0007669"/>
    <property type="project" value="TreeGrafter"/>
</dbReference>
<dbReference type="AlphaFoldDB" id="A0A8X6UQQ8"/>
<dbReference type="GO" id="GO:0000729">
    <property type="term" value="P:DNA double-strand break processing"/>
    <property type="evidence" value="ECO:0007669"/>
    <property type="project" value="TreeGrafter"/>
</dbReference>
<dbReference type="GO" id="GO:0006303">
    <property type="term" value="P:double-strand break repair via nonhomologous end joining"/>
    <property type="evidence" value="ECO:0007669"/>
    <property type="project" value="TreeGrafter"/>
</dbReference>
<dbReference type="PANTHER" id="PTHR46060">
    <property type="entry name" value="MARINER MOS1 TRANSPOSASE-LIKE PROTEIN"/>
    <property type="match status" value="1"/>
</dbReference>